<keyword evidence="3" id="KW-1185">Reference proteome</keyword>
<accession>A0ABW6E113</accession>
<evidence type="ECO:0000313" key="2">
    <source>
        <dbReference type="EMBL" id="MFD3959740.1"/>
    </source>
</evidence>
<evidence type="ECO:0000313" key="3">
    <source>
        <dbReference type="Proteomes" id="UP001598300"/>
    </source>
</evidence>
<proteinExistence type="predicted"/>
<dbReference type="EMBL" id="JBHXPM010000030">
    <property type="protein sequence ID" value="MFD3959740.1"/>
    <property type="molecule type" value="Genomic_DNA"/>
</dbReference>
<organism evidence="2 3">
    <name type="scientific">Streptomyces bacillaris</name>
    <dbReference type="NCBI Taxonomy" id="68179"/>
    <lineage>
        <taxon>Bacteria</taxon>
        <taxon>Bacillati</taxon>
        <taxon>Actinomycetota</taxon>
        <taxon>Actinomycetes</taxon>
        <taxon>Kitasatosporales</taxon>
        <taxon>Streptomycetaceae</taxon>
        <taxon>Streptomyces</taxon>
    </lineage>
</organism>
<protein>
    <recommendedName>
        <fullName evidence="4">FXSXX-COOH protein</fullName>
    </recommendedName>
</protein>
<evidence type="ECO:0000256" key="1">
    <source>
        <dbReference type="SAM" id="MobiDB-lite"/>
    </source>
</evidence>
<comment type="caution">
    <text evidence="2">The sequence shown here is derived from an EMBL/GenBank/DDBJ whole genome shotgun (WGS) entry which is preliminary data.</text>
</comment>
<sequence length="58" mass="6053">MPLLTRVAPAATTSAPDDSGDQGPRDQLTRPALAEVLDLQESDVPGTAHALEHFFPGA</sequence>
<dbReference type="RefSeq" id="WP_167372488.1">
    <property type="nucleotide sequence ID" value="NZ_JBHVRE010000030.1"/>
</dbReference>
<feature type="region of interest" description="Disordered" evidence="1">
    <location>
        <begin position="1"/>
        <end position="28"/>
    </location>
</feature>
<reference evidence="2 3" key="1">
    <citation type="submission" date="2024-09" db="EMBL/GenBank/DDBJ databases">
        <title>The Natural Products Discovery Center: Release of the First 8490 Sequenced Strains for Exploring Actinobacteria Biosynthetic Diversity.</title>
        <authorList>
            <person name="Kalkreuter E."/>
            <person name="Kautsar S.A."/>
            <person name="Yang D."/>
            <person name="Bader C.D."/>
            <person name="Teijaro C.N."/>
            <person name="Fluegel L."/>
            <person name="Davis C.M."/>
            <person name="Simpson J.R."/>
            <person name="Lauterbach L."/>
            <person name="Steele A.D."/>
            <person name="Gui C."/>
            <person name="Meng S."/>
            <person name="Li G."/>
            <person name="Viehrig K."/>
            <person name="Ye F."/>
            <person name="Su P."/>
            <person name="Kiefer A.F."/>
            <person name="Nichols A."/>
            <person name="Cepeda A.J."/>
            <person name="Yan W."/>
            <person name="Fan B."/>
            <person name="Jiang Y."/>
            <person name="Adhikari A."/>
            <person name="Zheng C.-J."/>
            <person name="Schuster L."/>
            <person name="Cowan T.M."/>
            <person name="Smanski M.J."/>
            <person name="Chevrette M.G."/>
            <person name="De Carvalho L.P.S."/>
            <person name="Shen B."/>
        </authorList>
    </citation>
    <scope>NUCLEOTIDE SEQUENCE [LARGE SCALE GENOMIC DNA]</scope>
    <source>
        <strain evidence="2 3">NPDC058584</strain>
    </source>
</reference>
<evidence type="ECO:0008006" key="4">
    <source>
        <dbReference type="Google" id="ProtNLM"/>
    </source>
</evidence>
<name>A0ABW6E113_9ACTN</name>
<dbReference type="Proteomes" id="UP001598300">
    <property type="component" value="Unassembled WGS sequence"/>
</dbReference>
<gene>
    <name evidence="2" type="ORF">ACFWR3_27155</name>
</gene>